<dbReference type="KEGG" id="vg:34568353"/>
<dbReference type="InterPro" id="IPR036652">
    <property type="entry name" value="YjeF_N_dom_sf"/>
</dbReference>
<keyword evidence="1" id="KW-1133">Transmembrane helix</keyword>
<dbReference type="RefSeq" id="YP_009430107.1">
    <property type="nucleotide sequence ID" value="NC_022098.1"/>
</dbReference>
<name>A0A291AU08_9VIRU</name>
<dbReference type="Proteomes" id="UP000204584">
    <property type="component" value="Segment"/>
</dbReference>
<keyword evidence="1" id="KW-0472">Membrane</keyword>
<accession>A0A291AU08</accession>
<evidence type="ECO:0000256" key="1">
    <source>
        <dbReference type="SAM" id="Phobius"/>
    </source>
</evidence>
<proteinExistence type="predicted"/>
<dbReference type="EMBL" id="KC977571">
    <property type="protein sequence ID" value="ATE82268.1"/>
    <property type="molecule type" value="Genomic_DNA"/>
</dbReference>
<feature type="transmembrane region" description="Helical" evidence="1">
    <location>
        <begin position="110"/>
        <end position="132"/>
    </location>
</feature>
<protein>
    <submittedName>
        <fullName evidence="2">Uncharacterized protein</fullName>
    </submittedName>
</protein>
<keyword evidence="3" id="KW-1185">Reference proteome</keyword>
<evidence type="ECO:0000313" key="3">
    <source>
        <dbReference type="Proteomes" id="UP000204584"/>
    </source>
</evidence>
<organism evidence="2 3">
    <name type="scientific">Pandoravirus salinus</name>
    <dbReference type="NCBI Taxonomy" id="1349410"/>
    <lineage>
        <taxon>Viruses</taxon>
        <taxon>Pandoravirus</taxon>
    </lineage>
</organism>
<keyword evidence="1" id="KW-0812">Transmembrane</keyword>
<dbReference type="SUPFAM" id="SSF64153">
    <property type="entry name" value="YjeF N-terminal domain-like"/>
    <property type="match status" value="1"/>
</dbReference>
<sequence length="223" mass="24146">MHRPRRRDISVSTEIDRCHPIDDQLARLGHEAFALLGHARGQVQVVPAQPAVSWTPWTAHGLVSAMPWRSSIGMTLSRLAHIPRPTGSAGPPEHEWAPIMAAAALTSDRWWLKGLFAGAVTAVAVGACASMAGARPLVNLIALQMPAGACALELINRHAIYRADDIIVDALAGTGLDGPLSKYIAQCEQGTRAHPKTTLVLPEPTGDDRVRRMRTRLAEKWNM</sequence>
<evidence type="ECO:0000313" key="2">
    <source>
        <dbReference type="EMBL" id="ATE82268.1"/>
    </source>
</evidence>
<dbReference type="GeneID" id="34568353"/>
<gene>
    <name evidence="2" type="ORF">psal_cds_1007</name>
</gene>
<reference evidence="2 3" key="1">
    <citation type="journal article" date="2013" name="Science">
        <title>Pandoraviruses: amoeba viruses with genomes up to 2.5 Mb reaching that of parasitic eukaryotes.</title>
        <authorList>
            <person name="Philippe N."/>
            <person name="Legendre M."/>
            <person name="Doutre G."/>
            <person name="Coute Y."/>
            <person name="Poirot O."/>
            <person name="Lescot M."/>
            <person name="Arslan D."/>
            <person name="Seltzer V."/>
            <person name="Bertaux L."/>
            <person name="Bruley C."/>
            <person name="Garin J."/>
            <person name="Claverie J.M."/>
            <person name="Abergel C."/>
        </authorList>
    </citation>
    <scope>NUCLEOTIDE SEQUENCE [LARGE SCALE GENOMIC DNA]</scope>
</reference>